<keyword evidence="15" id="KW-0675">Receptor</keyword>
<dbReference type="Gene3D" id="2.40.170.20">
    <property type="entry name" value="TonB-dependent receptor, beta-barrel domain"/>
    <property type="match status" value="1"/>
</dbReference>
<evidence type="ECO:0000256" key="12">
    <source>
        <dbReference type="RuleBase" id="RU003357"/>
    </source>
</evidence>
<evidence type="ECO:0000256" key="9">
    <source>
        <dbReference type="ARBA" id="ARBA00023136"/>
    </source>
</evidence>
<keyword evidence="5 11" id="KW-0812">Transmembrane</keyword>
<keyword evidence="4" id="KW-0410">Iron transport</keyword>
<dbReference type="SUPFAM" id="SSF56935">
    <property type="entry name" value="Porins"/>
    <property type="match status" value="1"/>
</dbReference>
<dbReference type="SUPFAM" id="SSF49464">
    <property type="entry name" value="Carboxypeptidase regulatory domain-like"/>
    <property type="match status" value="1"/>
</dbReference>
<dbReference type="InterPro" id="IPR012910">
    <property type="entry name" value="Plug_dom"/>
</dbReference>
<keyword evidence="6" id="KW-0408">Iron</keyword>
<evidence type="ECO:0000256" key="1">
    <source>
        <dbReference type="ARBA" id="ARBA00004571"/>
    </source>
</evidence>
<name>A0A953LCL0_9BACT</name>
<proteinExistence type="inferred from homology"/>
<gene>
    <name evidence="15" type="ORF">KUV50_07150</name>
</gene>
<evidence type="ECO:0000256" key="7">
    <source>
        <dbReference type="ARBA" id="ARBA00023065"/>
    </source>
</evidence>
<feature type="domain" description="TonB-dependent receptor-like beta-barrel" evidence="13">
    <location>
        <begin position="296"/>
        <end position="730"/>
    </location>
</feature>
<sequence>MYTNHKLLLMILVLWSFELSGQVVFKGKVIDQNTSEPLAGVVISANNNEFAATNLNGEYSFNRSSDTTEVVFSYIGYEKKRLRNLSTKAVIKMTPSSTVLNQLVVSTNRFALDRSAAPVAISTISTELLEETKATRLDEVLNKVEGVYMVDLGNEQHTMAIRQPINYKGLFLYLEDGVPIRPTGVFNHNALLEMNMAGLRRIEVIRGPASSLYGSEAIGGAINFITLRPAAIPTGRLSVQGNTNGYRRVDFSGSNSFSKLGLGVYGYYANRTDGIRAHTDFDKLALTLKTNYIINDQNTLAFDVTRINYEADMTGNLDSAFFFSKDFTSQHTFTNRAVDALRTKIRYNHFWQNESKTMIAVFARENSIRQNPAYRVKDDYSPWGNPTGNKNLAHGEVNEDKVNSYGLVGQHTQQFTWLSGAQLSLGMNLDMSPNQFQAHYIAIHKNDEQVYADFAKTDSLLTNYEAQLRNIGTYVNWRMKLTDRLQISSALRYDRLNFDFKNHLDESAFSGAPDNADHFSAITPKVGLTYNFQPSNGLFINYSQGFLPPQISELYRGVKVPVLKPSVYHNYEIGGYFQLGKHLSFDMSMYQMNGENEIISVLLDNGSRENRNAGKTQHRGVEYGIKWLMGENVHFRLSGTNASHVFQDYKEDGADYSDNEMGQAPAWIANAELSYKPSFFKNFRASLEWQHVDQYYMDNGNTGTYPGYDIFNLRWGYELKNVEVWMNIMNATDQLYATVVRRSQWGDSYSAGEPRTWNIGMAYNFNNKQKQDR</sequence>
<comment type="subcellular location">
    <subcellularLocation>
        <location evidence="1 11">Cell outer membrane</location>
        <topology evidence="1 11">Multi-pass membrane protein</topology>
    </subcellularLocation>
</comment>
<keyword evidence="8 12" id="KW-0798">TonB box</keyword>
<dbReference type="InterPro" id="IPR000531">
    <property type="entry name" value="Beta-barrel_TonB"/>
</dbReference>
<evidence type="ECO:0000256" key="11">
    <source>
        <dbReference type="PROSITE-ProRule" id="PRU01360"/>
    </source>
</evidence>
<protein>
    <submittedName>
        <fullName evidence="15">TonB-dependent receptor</fullName>
    </submittedName>
</protein>
<dbReference type="AlphaFoldDB" id="A0A953LCL0"/>
<evidence type="ECO:0000256" key="8">
    <source>
        <dbReference type="ARBA" id="ARBA00023077"/>
    </source>
</evidence>
<dbReference type="GO" id="GO:0006826">
    <property type="term" value="P:iron ion transport"/>
    <property type="evidence" value="ECO:0007669"/>
    <property type="project" value="UniProtKB-KW"/>
</dbReference>
<feature type="domain" description="TonB-dependent receptor plug" evidence="14">
    <location>
        <begin position="115"/>
        <end position="221"/>
    </location>
</feature>
<evidence type="ECO:0000313" key="15">
    <source>
        <dbReference type="EMBL" id="MBY5957899.1"/>
    </source>
</evidence>
<dbReference type="Proteomes" id="UP000753961">
    <property type="component" value="Unassembled WGS sequence"/>
</dbReference>
<evidence type="ECO:0000256" key="4">
    <source>
        <dbReference type="ARBA" id="ARBA00022496"/>
    </source>
</evidence>
<dbReference type="InterPro" id="IPR036942">
    <property type="entry name" value="Beta-barrel_TonB_sf"/>
</dbReference>
<dbReference type="Gene3D" id="2.60.40.1120">
    <property type="entry name" value="Carboxypeptidase-like, regulatory domain"/>
    <property type="match status" value="1"/>
</dbReference>
<evidence type="ECO:0000256" key="10">
    <source>
        <dbReference type="ARBA" id="ARBA00023237"/>
    </source>
</evidence>
<comment type="caution">
    <text evidence="15">The sequence shown here is derived from an EMBL/GenBank/DDBJ whole genome shotgun (WGS) entry which is preliminary data.</text>
</comment>
<dbReference type="InterPro" id="IPR037066">
    <property type="entry name" value="Plug_dom_sf"/>
</dbReference>
<dbReference type="Pfam" id="PF13715">
    <property type="entry name" value="CarbopepD_reg_2"/>
    <property type="match status" value="1"/>
</dbReference>
<reference evidence="15" key="1">
    <citation type="submission" date="2021-06" db="EMBL/GenBank/DDBJ databases">
        <title>44 bacteria genomes isolated from Dapeng, Shenzhen.</title>
        <authorList>
            <person name="Zheng W."/>
            <person name="Yu S."/>
            <person name="Huang Y."/>
        </authorList>
    </citation>
    <scope>NUCLEOTIDE SEQUENCE</scope>
    <source>
        <strain evidence="15">DP5N28-2</strain>
    </source>
</reference>
<evidence type="ECO:0000313" key="16">
    <source>
        <dbReference type="Proteomes" id="UP000753961"/>
    </source>
</evidence>
<dbReference type="InterPro" id="IPR008969">
    <property type="entry name" value="CarboxyPept-like_regulatory"/>
</dbReference>
<dbReference type="PROSITE" id="PS52016">
    <property type="entry name" value="TONB_DEPENDENT_REC_3"/>
    <property type="match status" value="1"/>
</dbReference>
<dbReference type="PANTHER" id="PTHR32552">
    <property type="entry name" value="FERRICHROME IRON RECEPTOR-RELATED"/>
    <property type="match status" value="1"/>
</dbReference>
<dbReference type="GO" id="GO:0009279">
    <property type="term" value="C:cell outer membrane"/>
    <property type="evidence" value="ECO:0007669"/>
    <property type="project" value="UniProtKB-SubCell"/>
</dbReference>
<keyword evidence="16" id="KW-1185">Reference proteome</keyword>
<dbReference type="Pfam" id="PF00593">
    <property type="entry name" value="TonB_dep_Rec_b-barrel"/>
    <property type="match status" value="1"/>
</dbReference>
<evidence type="ECO:0000259" key="14">
    <source>
        <dbReference type="Pfam" id="PF07715"/>
    </source>
</evidence>
<organism evidence="15 16">
    <name type="scientific">Membranihabitans marinus</name>
    <dbReference type="NCBI Taxonomy" id="1227546"/>
    <lineage>
        <taxon>Bacteria</taxon>
        <taxon>Pseudomonadati</taxon>
        <taxon>Bacteroidota</taxon>
        <taxon>Saprospiria</taxon>
        <taxon>Saprospirales</taxon>
        <taxon>Saprospiraceae</taxon>
        <taxon>Membranihabitans</taxon>
    </lineage>
</organism>
<evidence type="ECO:0000256" key="5">
    <source>
        <dbReference type="ARBA" id="ARBA00022692"/>
    </source>
</evidence>
<dbReference type="InterPro" id="IPR039426">
    <property type="entry name" value="TonB-dep_rcpt-like"/>
</dbReference>
<dbReference type="PANTHER" id="PTHR32552:SF81">
    <property type="entry name" value="TONB-DEPENDENT OUTER MEMBRANE RECEPTOR"/>
    <property type="match status" value="1"/>
</dbReference>
<evidence type="ECO:0000256" key="6">
    <source>
        <dbReference type="ARBA" id="ARBA00023004"/>
    </source>
</evidence>
<keyword evidence="2 11" id="KW-0813">Transport</keyword>
<evidence type="ECO:0000256" key="2">
    <source>
        <dbReference type="ARBA" id="ARBA00022448"/>
    </source>
</evidence>
<dbReference type="Pfam" id="PF07715">
    <property type="entry name" value="Plug"/>
    <property type="match status" value="1"/>
</dbReference>
<evidence type="ECO:0000256" key="3">
    <source>
        <dbReference type="ARBA" id="ARBA00022452"/>
    </source>
</evidence>
<comment type="similarity">
    <text evidence="11 12">Belongs to the TonB-dependent receptor family.</text>
</comment>
<dbReference type="EMBL" id="JAHVHU010000006">
    <property type="protein sequence ID" value="MBY5957899.1"/>
    <property type="molecule type" value="Genomic_DNA"/>
</dbReference>
<dbReference type="Gene3D" id="2.170.130.10">
    <property type="entry name" value="TonB-dependent receptor, plug domain"/>
    <property type="match status" value="1"/>
</dbReference>
<accession>A0A953LCL0</accession>
<evidence type="ECO:0000259" key="13">
    <source>
        <dbReference type="Pfam" id="PF00593"/>
    </source>
</evidence>
<dbReference type="RefSeq" id="WP_222579419.1">
    <property type="nucleotide sequence ID" value="NZ_JAHVHU010000006.1"/>
</dbReference>
<keyword evidence="9 11" id="KW-0472">Membrane</keyword>
<keyword evidence="7" id="KW-0406">Ion transport</keyword>
<dbReference type="CDD" id="cd01347">
    <property type="entry name" value="ligand_gated_channel"/>
    <property type="match status" value="1"/>
</dbReference>
<keyword evidence="10 11" id="KW-0998">Cell outer membrane</keyword>
<keyword evidence="3 11" id="KW-1134">Transmembrane beta strand</keyword>